<dbReference type="InterPro" id="IPR036866">
    <property type="entry name" value="RibonucZ/Hydroxyglut_hydro"/>
</dbReference>
<dbReference type="InterPro" id="IPR001279">
    <property type="entry name" value="Metallo-B-lactamas"/>
</dbReference>
<organism evidence="2 3">
    <name type="scientific">Dactylosporangium siamense</name>
    <dbReference type="NCBI Taxonomy" id="685454"/>
    <lineage>
        <taxon>Bacteria</taxon>
        <taxon>Bacillati</taxon>
        <taxon>Actinomycetota</taxon>
        <taxon>Actinomycetes</taxon>
        <taxon>Micromonosporales</taxon>
        <taxon>Micromonosporaceae</taxon>
        <taxon>Dactylosporangium</taxon>
    </lineage>
</organism>
<dbReference type="SMART" id="SM00849">
    <property type="entry name" value="Lactamase_B"/>
    <property type="match status" value="1"/>
</dbReference>
<name>A0A919PCW5_9ACTN</name>
<accession>A0A919PCW5</accession>
<dbReference type="Gene3D" id="3.60.15.10">
    <property type="entry name" value="Ribonuclease Z/Hydroxyacylglutathione hydrolase-like"/>
    <property type="match status" value="1"/>
</dbReference>
<dbReference type="SUPFAM" id="SSF56281">
    <property type="entry name" value="Metallo-hydrolase/oxidoreductase"/>
    <property type="match status" value="1"/>
</dbReference>
<sequence length="257" mass="27378">MNITWWGHATVAVADRGTTILTDPVLRNRLAHLHRRRGPRPALAAAPDAVVISHLHGDHCDLPSLRSLPPSTRLVVPRGAGAFLRSRLGPGPSRLGPGRDIVEVSAGESVDVGELRVRAVPANHSGERTPKSRIRAEALGYVIEGSRSAWFGGDTGLFDEMSTLGPLDLALVPVWGWGWTLGAGHLDPAGAAEAMRIINPAQAVPIHWGTLWPVGCKRVRPDRFHRPGDEFAELSAAAAPKTDVRVLAPGESLTVAA</sequence>
<dbReference type="Pfam" id="PF12706">
    <property type="entry name" value="Lactamase_B_2"/>
    <property type="match status" value="1"/>
</dbReference>
<evidence type="ECO:0000313" key="3">
    <source>
        <dbReference type="Proteomes" id="UP000660611"/>
    </source>
</evidence>
<dbReference type="PANTHER" id="PTHR15032">
    <property type="entry name" value="N-ACYL-PHOSPHATIDYLETHANOLAMINE-HYDROLYZING PHOSPHOLIPASE D"/>
    <property type="match status" value="1"/>
</dbReference>
<evidence type="ECO:0000313" key="2">
    <source>
        <dbReference type="EMBL" id="GIG42451.1"/>
    </source>
</evidence>
<evidence type="ECO:0000259" key="1">
    <source>
        <dbReference type="SMART" id="SM00849"/>
    </source>
</evidence>
<dbReference type="EMBL" id="BONQ01000014">
    <property type="protein sequence ID" value="GIG42451.1"/>
    <property type="molecule type" value="Genomic_DNA"/>
</dbReference>
<comment type="caution">
    <text evidence="2">The sequence shown here is derived from an EMBL/GenBank/DDBJ whole genome shotgun (WGS) entry which is preliminary data.</text>
</comment>
<dbReference type="GO" id="GO:0005737">
    <property type="term" value="C:cytoplasm"/>
    <property type="evidence" value="ECO:0007669"/>
    <property type="project" value="TreeGrafter"/>
</dbReference>
<reference evidence="2" key="1">
    <citation type="submission" date="2021-01" db="EMBL/GenBank/DDBJ databases">
        <title>Whole genome shotgun sequence of Dactylosporangium siamense NBRC 106093.</title>
        <authorList>
            <person name="Komaki H."/>
            <person name="Tamura T."/>
        </authorList>
    </citation>
    <scope>NUCLEOTIDE SEQUENCE</scope>
    <source>
        <strain evidence="2">NBRC 106093</strain>
    </source>
</reference>
<proteinExistence type="predicted"/>
<dbReference type="Proteomes" id="UP000660611">
    <property type="component" value="Unassembled WGS sequence"/>
</dbReference>
<dbReference type="AlphaFoldDB" id="A0A919PCW5"/>
<feature type="domain" description="Metallo-beta-lactamase" evidence="1">
    <location>
        <begin position="7"/>
        <end position="207"/>
    </location>
</feature>
<dbReference type="RefSeq" id="WP_203844338.1">
    <property type="nucleotide sequence ID" value="NZ_BAAAVW010000005.1"/>
</dbReference>
<keyword evidence="3" id="KW-1185">Reference proteome</keyword>
<protein>
    <submittedName>
        <fullName evidence="2">Membrane protein</fullName>
    </submittedName>
</protein>
<dbReference type="PANTHER" id="PTHR15032:SF36">
    <property type="entry name" value="METALLO-BETA-LACTAMASE DOMAIN-CONTAINING PROTEIN"/>
    <property type="match status" value="1"/>
</dbReference>
<gene>
    <name evidence="2" type="ORF">Dsi01nite_004920</name>
</gene>